<protein>
    <submittedName>
        <fullName evidence="2">Uncharacterized protein</fullName>
    </submittedName>
</protein>
<evidence type="ECO:0000313" key="2">
    <source>
        <dbReference type="EMBL" id="JAH32576.1"/>
    </source>
</evidence>
<name>A0A0E9RTX2_ANGAN</name>
<dbReference type="AlphaFoldDB" id="A0A0E9RTX2"/>
<organism evidence="2">
    <name type="scientific">Anguilla anguilla</name>
    <name type="common">European freshwater eel</name>
    <name type="synonym">Muraena anguilla</name>
    <dbReference type="NCBI Taxonomy" id="7936"/>
    <lineage>
        <taxon>Eukaryota</taxon>
        <taxon>Metazoa</taxon>
        <taxon>Chordata</taxon>
        <taxon>Craniata</taxon>
        <taxon>Vertebrata</taxon>
        <taxon>Euteleostomi</taxon>
        <taxon>Actinopterygii</taxon>
        <taxon>Neopterygii</taxon>
        <taxon>Teleostei</taxon>
        <taxon>Anguilliformes</taxon>
        <taxon>Anguillidae</taxon>
        <taxon>Anguilla</taxon>
    </lineage>
</organism>
<reference evidence="2" key="1">
    <citation type="submission" date="2014-11" db="EMBL/GenBank/DDBJ databases">
        <authorList>
            <person name="Amaro Gonzalez C."/>
        </authorList>
    </citation>
    <scope>NUCLEOTIDE SEQUENCE</scope>
</reference>
<evidence type="ECO:0000256" key="1">
    <source>
        <dbReference type="SAM" id="MobiDB-lite"/>
    </source>
</evidence>
<sequence>MKGESNHSVKFSPAHPKHFQWG</sequence>
<proteinExistence type="predicted"/>
<reference evidence="2" key="2">
    <citation type="journal article" date="2015" name="Fish Shellfish Immunol.">
        <title>Early steps in the European eel (Anguilla anguilla)-Vibrio vulnificus interaction in the gills: Role of the RtxA13 toxin.</title>
        <authorList>
            <person name="Callol A."/>
            <person name="Pajuelo D."/>
            <person name="Ebbesson L."/>
            <person name="Teles M."/>
            <person name="MacKenzie S."/>
            <person name="Amaro C."/>
        </authorList>
    </citation>
    <scope>NUCLEOTIDE SEQUENCE</scope>
</reference>
<dbReference type="EMBL" id="GBXM01076001">
    <property type="protein sequence ID" value="JAH32576.1"/>
    <property type="molecule type" value="Transcribed_RNA"/>
</dbReference>
<feature type="region of interest" description="Disordered" evidence="1">
    <location>
        <begin position="1"/>
        <end position="22"/>
    </location>
</feature>
<accession>A0A0E9RTX2</accession>